<dbReference type="AlphaFoldDB" id="A0A4C1YV00"/>
<sequence>MSRSSSQPRGRANSPAIPSPTENGPGAELPDSYEFHQSSMFPPARGAPARPRPPQIEWTANGPENYNGFESGTFYFWGDTRSGRLPPLLESRTVIVKDDMLPETIFSCRTNQASAGGRARASYPNNKFKFPFIKDQTRFIRSVPANDIVLCCDSHLG</sequence>
<evidence type="ECO:0000256" key="1">
    <source>
        <dbReference type="SAM" id="MobiDB-lite"/>
    </source>
</evidence>
<reference evidence="2 3" key="1">
    <citation type="journal article" date="2019" name="Commun. Biol.">
        <title>The bagworm genome reveals a unique fibroin gene that provides high tensile strength.</title>
        <authorList>
            <person name="Kono N."/>
            <person name="Nakamura H."/>
            <person name="Ohtoshi R."/>
            <person name="Tomita M."/>
            <person name="Numata K."/>
            <person name="Arakawa K."/>
        </authorList>
    </citation>
    <scope>NUCLEOTIDE SEQUENCE [LARGE SCALE GENOMIC DNA]</scope>
</reference>
<feature type="region of interest" description="Disordered" evidence="1">
    <location>
        <begin position="1"/>
        <end position="64"/>
    </location>
</feature>
<evidence type="ECO:0000313" key="3">
    <source>
        <dbReference type="Proteomes" id="UP000299102"/>
    </source>
</evidence>
<keyword evidence="3" id="KW-1185">Reference proteome</keyword>
<accession>A0A4C1YV00</accession>
<evidence type="ECO:0000313" key="2">
    <source>
        <dbReference type="EMBL" id="GBP78742.1"/>
    </source>
</evidence>
<proteinExistence type="predicted"/>
<dbReference type="EMBL" id="BGZK01001383">
    <property type="protein sequence ID" value="GBP78742.1"/>
    <property type="molecule type" value="Genomic_DNA"/>
</dbReference>
<organism evidence="2 3">
    <name type="scientific">Eumeta variegata</name>
    <name type="common">Bagworm moth</name>
    <name type="synonym">Eumeta japonica</name>
    <dbReference type="NCBI Taxonomy" id="151549"/>
    <lineage>
        <taxon>Eukaryota</taxon>
        <taxon>Metazoa</taxon>
        <taxon>Ecdysozoa</taxon>
        <taxon>Arthropoda</taxon>
        <taxon>Hexapoda</taxon>
        <taxon>Insecta</taxon>
        <taxon>Pterygota</taxon>
        <taxon>Neoptera</taxon>
        <taxon>Endopterygota</taxon>
        <taxon>Lepidoptera</taxon>
        <taxon>Glossata</taxon>
        <taxon>Ditrysia</taxon>
        <taxon>Tineoidea</taxon>
        <taxon>Psychidae</taxon>
        <taxon>Oiketicinae</taxon>
        <taxon>Eumeta</taxon>
    </lineage>
</organism>
<protein>
    <submittedName>
        <fullName evidence="2">Uncharacterized protein</fullName>
    </submittedName>
</protein>
<comment type="caution">
    <text evidence="2">The sequence shown here is derived from an EMBL/GenBank/DDBJ whole genome shotgun (WGS) entry which is preliminary data.</text>
</comment>
<gene>
    <name evidence="2" type="ORF">EVAR_54554_1</name>
</gene>
<dbReference type="Proteomes" id="UP000299102">
    <property type="component" value="Unassembled WGS sequence"/>
</dbReference>
<name>A0A4C1YV00_EUMVA</name>